<name>A0ABY7CC36_9HYPH</name>
<proteinExistence type="predicted"/>
<dbReference type="EMBL" id="CP114029">
    <property type="protein sequence ID" value="WAP71300.1"/>
    <property type="molecule type" value="Genomic_DNA"/>
</dbReference>
<dbReference type="Gene3D" id="1.10.246.40">
    <property type="entry name" value="Tn5 transposase, domain 1"/>
    <property type="match status" value="1"/>
</dbReference>
<dbReference type="InterPro" id="IPR012337">
    <property type="entry name" value="RNaseH-like_sf"/>
</dbReference>
<protein>
    <submittedName>
        <fullName evidence="3">Transposase DNA-binding-containing protein</fullName>
    </submittedName>
</protein>
<dbReference type="GO" id="GO:0003677">
    <property type="term" value="F:DNA binding"/>
    <property type="evidence" value="ECO:0007669"/>
    <property type="project" value="UniProtKB-KW"/>
</dbReference>
<feature type="domain" description="Transposase Tn5-like N-terminal" evidence="2">
    <location>
        <begin position="43"/>
        <end position="100"/>
    </location>
</feature>
<evidence type="ECO:0000259" key="2">
    <source>
        <dbReference type="Pfam" id="PF14706"/>
    </source>
</evidence>
<keyword evidence="3" id="KW-0238">DNA-binding</keyword>
<sequence length="157" mass="17834">MLDWFTRAGGHFDPPAPGAGQHRTRREPDRFTRSLSLRRSFGHWSEGEADAGAFSDARLGRRFMDLLRRPRNRMGATTPLARQDWANTKAAYRFFTNPNVDEGQFLIGHFEATKARYASRAKAPFSRFRKPQFHLPSQEAADKLGRSSISSPQPARS</sequence>
<reference evidence="3" key="1">
    <citation type="submission" date="2022-12" db="EMBL/GenBank/DDBJ databases">
        <title>Jiella pelagia sp. nov., isolated from phosphonate enriched culture of Northwest Pacific surface seawater.</title>
        <authorList>
            <person name="Shin D.Y."/>
            <person name="Hwang C.Y."/>
        </authorList>
    </citation>
    <scope>NUCLEOTIDE SEQUENCE</scope>
    <source>
        <strain evidence="3">HL-NP1</strain>
    </source>
</reference>
<evidence type="ECO:0000313" key="4">
    <source>
        <dbReference type="Proteomes" id="UP001164020"/>
    </source>
</evidence>
<dbReference type="Pfam" id="PF14706">
    <property type="entry name" value="Tnp_DNA_bind"/>
    <property type="match status" value="1"/>
</dbReference>
<keyword evidence="4" id="KW-1185">Reference proteome</keyword>
<dbReference type="InterPro" id="IPR014735">
    <property type="entry name" value="Transposase_Tn5-like_N"/>
</dbReference>
<organism evidence="3 4">
    <name type="scientific">Jiella pelagia</name>
    <dbReference type="NCBI Taxonomy" id="2986949"/>
    <lineage>
        <taxon>Bacteria</taxon>
        <taxon>Pseudomonadati</taxon>
        <taxon>Pseudomonadota</taxon>
        <taxon>Alphaproteobacteria</taxon>
        <taxon>Hyphomicrobiales</taxon>
        <taxon>Aurantimonadaceae</taxon>
        <taxon>Jiella</taxon>
    </lineage>
</organism>
<evidence type="ECO:0000256" key="1">
    <source>
        <dbReference type="SAM" id="MobiDB-lite"/>
    </source>
</evidence>
<evidence type="ECO:0000313" key="3">
    <source>
        <dbReference type="EMBL" id="WAP71300.1"/>
    </source>
</evidence>
<feature type="region of interest" description="Disordered" evidence="1">
    <location>
        <begin position="1"/>
        <end position="30"/>
    </location>
</feature>
<gene>
    <name evidence="3" type="ORF">OH818_22975</name>
</gene>
<dbReference type="InterPro" id="IPR038215">
    <property type="entry name" value="TN5-like_N_sf"/>
</dbReference>
<accession>A0ABY7CC36</accession>
<dbReference type="Proteomes" id="UP001164020">
    <property type="component" value="Chromosome"/>
</dbReference>
<dbReference type="SUPFAM" id="SSF53098">
    <property type="entry name" value="Ribonuclease H-like"/>
    <property type="match status" value="1"/>
</dbReference>
<feature type="compositionally biased region" description="Polar residues" evidence="1">
    <location>
        <begin position="147"/>
        <end position="157"/>
    </location>
</feature>
<feature type="region of interest" description="Disordered" evidence="1">
    <location>
        <begin position="128"/>
        <end position="157"/>
    </location>
</feature>